<keyword evidence="4" id="KW-0067">ATP-binding</keyword>
<reference evidence="7 8" key="1">
    <citation type="journal article" date="2019" name="Int. J. Syst. Evol. Microbiol.">
        <title>The Global Catalogue of Microorganisms (GCM) 10K type strain sequencing project: providing services to taxonomists for standard genome sequencing and annotation.</title>
        <authorList>
            <consortium name="The Broad Institute Genomics Platform"/>
            <consortium name="The Broad Institute Genome Sequencing Center for Infectious Disease"/>
            <person name="Wu L."/>
            <person name="Ma J."/>
        </authorList>
    </citation>
    <scope>NUCLEOTIDE SEQUENCE [LARGE SCALE GENOMIC DNA]</scope>
    <source>
        <strain evidence="7 8">JCM 11136</strain>
    </source>
</reference>
<proteinExistence type="inferred from homology"/>
<dbReference type="InterPro" id="IPR004753">
    <property type="entry name" value="MreB"/>
</dbReference>
<evidence type="ECO:0000256" key="5">
    <source>
        <dbReference type="ARBA" id="ARBA00022960"/>
    </source>
</evidence>
<evidence type="ECO:0000256" key="4">
    <source>
        <dbReference type="ARBA" id="ARBA00022840"/>
    </source>
</evidence>
<keyword evidence="3" id="KW-0547">Nucleotide-binding</keyword>
<dbReference type="Pfam" id="PF06723">
    <property type="entry name" value="MreB_Mbl"/>
    <property type="match status" value="1"/>
</dbReference>
<dbReference type="PRINTS" id="PR01652">
    <property type="entry name" value="SHAPEPROTEIN"/>
</dbReference>
<dbReference type="InterPro" id="IPR043129">
    <property type="entry name" value="ATPase_NBD"/>
</dbReference>
<comment type="similarity">
    <text evidence="6">Belongs to the FtsA/MreB family.</text>
</comment>
<keyword evidence="5" id="KW-0133">Cell shape</keyword>
<organism evidence="7 8">
    <name type="scientific">Nonomuraea longicatena</name>
    <dbReference type="NCBI Taxonomy" id="83682"/>
    <lineage>
        <taxon>Bacteria</taxon>
        <taxon>Bacillati</taxon>
        <taxon>Actinomycetota</taxon>
        <taxon>Actinomycetes</taxon>
        <taxon>Streptosporangiales</taxon>
        <taxon>Streptosporangiaceae</taxon>
        <taxon>Nonomuraea</taxon>
    </lineage>
</organism>
<gene>
    <name evidence="7" type="ORF">GCM10009560_10100</name>
</gene>
<dbReference type="InterPro" id="IPR056546">
    <property type="entry name" value="MreB_MamK-like"/>
</dbReference>
<dbReference type="PANTHER" id="PTHR42749">
    <property type="entry name" value="CELL SHAPE-DETERMINING PROTEIN MREB"/>
    <property type="match status" value="1"/>
</dbReference>
<dbReference type="PANTHER" id="PTHR42749:SF1">
    <property type="entry name" value="CELL SHAPE-DETERMINING PROTEIN MREB"/>
    <property type="match status" value="1"/>
</dbReference>
<dbReference type="EMBL" id="BAAAHQ010000002">
    <property type="protein sequence ID" value="GAA0915595.1"/>
    <property type="molecule type" value="Genomic_DNA"/>
</dbReference>
<evidence type="ECO:0000256" key="2">
    <source>
        <dbReference type="ARBA" id="ARBA00022490"/>
    </source>
</evidence>
<comment type="subcellular location">
    <subcellularLocation>
        <location evidence="1">Cytoplasm</location>
    </subcellularLocation>
</comment>
<evidence type="ECO:0000256" key="6">
    <source>
        <dbReference type="ARBA" id="ARBA00023458"/>
    </source>
</evidence>
<comment type="caution">
    <text evidence="7">The sequence shown here is derived from an EMBL/GenBank/DDBJ whole genome shotgun (WGS) entry which is preliminary data.</text>
</comment>
<protein>
    <submittedName>
        <fullName evidence="7">Rod shape-determining protein</fullName>
    </submittedName>
</protein>
<name>A0ABN1NT96_9ACTN</name>
<sequence>MNPMRILGHDLALDLGAASTQIYVRKRGIVLNEPSLVLRDESTGEVVGFGAEEPRTADSVAVCPVSRGVPTDHELTRRLIRHFLRKVHGHSFSRPRMVIALPADSTGLARDVLRDMAFEAEARQVYLVQHGLAAALGAGVQLGDPTAHMIVDLGCDTTRIAVVSRGSVVRAVTVHAGGRDVNRALIAQVRHEHHQVIGEHDAEQAKQRVGTAWKPSRARATVRGTDPETKGESVLLVTAEEVYRATRALVNTVVRAATRLIEECSPETAEDVTDHGATLTGGGALMHGLPDRLHAELGIPVQRAERPVEAVALGLGRCVDDFSLIRKDR</sequence>
<evidence type="ECO:0000256" key="3">
    <source>
        <dbReference type="ARBA" id="ARBA00022741"/>
    </source>
</evidence>
<accession>A0ABN1NT96</accession>
<dbReference type="SUPFAM" id="SSF53067">
    <property type="entry name" value="Actin-like ATPase domain"/>
    <property type="match status" value="2"/>
</dbReference>
<keyword evidence="8" id="KW-1185">Reference proteome</keyword>
<dbReference type="Gene3D" id="3.30.420.40">
    <property type="match status" value="2"/>
</dbReference>
<dbReference type="Proteomes" id="UP001501578">
    <property type="component" value="Unassembled WGS sequence"/>
</dbReference>
<evidence type="ECO:0000313" key="7">
    <source>
        <dbReference type="EMBL" id="GAA0915595.1"/>
    </source>
</evidence>
<evidence type="ECO:0000256" key="1">
    <source>
        <dbReference type="ARBA" id="ARBA00004496"/>
    </source>
</evidence>
<evidence type="ECO:0000313" key="8">
    <source>
        <dbReference type="Proteomes" id="UP001501578"/>
    </source>
</evidence>
<keyword evidence="2" id="KW-0963">Cytoplasm</keyword>